<accession>A0A2I0UK62</accession>
<name>A0A2I0UK62_LIMLA</name>
<keyword evidence="1" id="KW-0812">Transmembrane</keyword>
<keyword evidence="1" id="KW-0472">Membrane</keyword>
<proteinExistence type="predicted"/>
<dbReference type="AlphaFoldDB" id="A0A2I0UK62"/>
<dbReference type="PANTHER" id="PTHR10166">
    <property type="entry name" value="VOLTAGE-DEPENDENT CALCIUM CHANNEL SUBUNIT ALPHA-2/DELTA-RELATED"/>
    <property type="match status" value="1"/>
</dbReference>
<dbReference type="GO" id="GO:0005891">
    <property type="term" value="C:voltage-gated calcium channel complex"/>
    <property type="evidence" value="ECO:0007669"/>
    <property type="project" value="TreeGrafter"/>
</dbReference>
<sequence length="213" mass="24420">MDWGEKRKAINCYLIDNNGFILVSEDYRQTGYFFGEVEGAVMNKLLTMGSFKRITLYDYQAMCRTNKESSDSAHSLLDPYNAFFAAVKWIVTELVLFLVEFNLCSWWHSDLTAKAQRLKQTLEPCDTEYPAFVSERTIKETTGNIACDDCFKSFVIQQIPSSNLFMVVVDNECFCDSVPPITMAPIEIRKMQENVVVSPALVLNLLLLFFLCY</sequence>
<reference evidence="4" key="2">
    <citation type="submission" date="2017-12" db="EMBL/GenBank/DDBJ databases">
        <title>Genome sequence of the Bar-tailed Godwit (Limosa lapponica baueri).</title>
        <authorList>
            <person name="Lima N.C.B."/>
            <person name="Parody-Merino A.M."/>
            <person name="Battley P.F."/>
            <person name="Fidler A.E."/>
            <person name="Prosdocimi F."/>
        </authorList>
    </citation>
    <scope>NUCLEOTIDE SEQUENCE [LARGE SCALE GENOMIC DNA]</scope>
</reference>
<evidence type="ECO:0000256" key="1">
    <source>
        <dbReference type="SAM" id="Phobius"/>
    </source>
</evidence>
<keyword evidence="4" id="KW-1185">Reference proteome</keyword>
<dbReference type="GO" id="GO:0005245">
    <property type="term" value="F:voltage-gated calcium channel activity"/>
    <property type="evidence" value="ECO:0007669"/>
    <property type="project" value="TreeGrafter"/>
</dbReference>
<protein>
    <recommendedName>
        <fullName evidence="2">Voltage-dependent calcium channel alpha-2/delta subunit conserved region domain-containing protein</fullName>
    </recommendedName>
</protein>
<reference evidence="4" key="1">
    <citation type="submission" date="2017-11" db="EMBL/GenBank/DDBJ databases">
        <authorList>
            <person name="Lima N.C."/>
            <person name="Parody-Merino A.M."/>
            <person name="Battley P.F."/>
            <person name="Fidler A.E."/>
            <person name="Prosdocimi F."/>
        </authorList>
    </citation>
    <scope>NUCLEOTIDE SEQUENCE [LARGE SCALE GENOMIC DNA]</scope>
</reference>
<gene>
    <name evidence="3" type="ORF">llap_3254</name>
</gene>
<feature type="domain" description="Voltage-dependent calcium channel alpha-2/delta subunit conserved region" evidence="2">
    <location>
        <begin position="7"/>
        <end position="177"/>
    </location>
</feature>
<keyword evidence="1" id="KW-1133">Transmembrane helix</keyword>
<dbReference type="InterPro" id="IPR013680">
    <property type="entry name" value="VDCC_a2/dsu"/>
</dbReference>
<dbReference type="EMBL" id="KZ505710">
    <property type="protein sequence ID" value="PKU46439.1"/>
    <property type="molecule type" value="Genomic_DNA"/>
</dbReference>
<dbReference type="Proteomes" id="UP000233556">
    <property type="component" value="Unassembled WGS sequence"/>
</dbReference>
<dbReference type="Pfam" id="PF08473">
    <property type="entry name" value="VGCC_alpha2"/>
    <property type="match status" value="1"/>
</dbReference>
<dbReference type="PANTHER" id="PTHR10166:SF25">
    <property type="entry name" value="VOLTAGE-DEPENDENT CALCIUM CHANNEL SUBUNIT ALPHA-2_DELTA-3"/>
    <property type="match status" value="1"/>
</dbReference>
<evidence type="ECO:0000259" key="2">
    <source>
        <dbReference type="Pfam" id="PF08473"/>
    </source>
</evidence>
<organism evidence="3 4">
    <name type="scientific">Limosa lapponica baueri</name>
    <dbReference type="NCBI Taxonomy" id="1758121"/>
    <lineage>
        <taxon>Eukaryota</taxon>
        <taxon>Metazoa</taxon>
        <taxon>Chordata</taxon>
        <taxon>Craniata</taxon>
        <taxon>Vertebrata</taxon>
        <taxon>Euteleostomi</taxon>
        <taxon>Archelosauria</taxon>
        <taxon>Archosauria</taxon>
        <taxon>Dinosauria</taxon>
        <taxon>Saurischia</taxon>
        <taxon>Theropoda</taxon>
        <taxon>Coelurosauria</taxon>
        <taxon>Aves</taxon>
        <taxon>Neognathae</taxon>
        <taxon>Neoaves</taxon>
        <taxon>Charadriiformes</taxon>
        <taxon>Scolopacidae</taxon>
        <taxon>Limosa</taxon>
    </lineage>
</organism>
<evidence type="ECO:0000313" key="3">
    <source>
        <dbReference type="EMBL" id="PKU46439.1"/>
    </source>
</evidence>
<dbReference type="OrthoDB" id="10054666at2759"/>
<feature type="transmembrane region" description="Helical" evidence="1">
    <location>
        <begin position="195"/>
        <end position="212"/>
    </location>
</feature>
<dbReference type="InterPro" id="IPR051173">
    <property type="entry name" value="Ca_channel_alpha-2/delta"/>
</dbReference>
<evidence type="ECO:0000313" key="4">
    <source>
        <dbReference type="Proteomes" id="UP000233556"/>
    </source>
</evidence>